<feature type="transmembrane region" description="Helical" evidence="1">
    <location>
        <begin position="293"/>
        <end position="313"/>
    </location>
</feature>
<evidence type="ECO:0000256" key="1">
    <source>
        <dbReference type="SAM" id="Phobius"/>
    </source>
</evidence>
<evidence type="ECO:0008006" key="4">
    <source>
        <dbReference type="Google" id="ProtNLM"/>
    </source>
</evidence>
<reference evidence="3" key="1">
    <citation type="journal article" date="2019" name="Int. J. Syst. Evol. Microbiol.">
        <title>The Global Catalogue of Microorganisms (GCM) 10K type strain sequencing project: providing services to taxonomists for standard genome sequencing and annotation.</title>
        <authorList>
            <consortium name="The Broad Institute Genomics Platform"/>
            <consortium name="The Broad Institute Genome Sequencing Center for Infectious Disease"/>
            <person name="Wu L."/>
            <person name="Ma J."/>
        </authorList>
    </citation>
    <scope>NUCLEOTIDE SEQUENCE [LARGE SCALE GENOMIC DNA]</scope>
    <source>
        <strain evidence="3">JCM 17563</strain>
    </source>
</reference>
<sequence>MSHPTSPDAVPASPSGTRMWLYKRPFRLGLDHECMVLVDARTTGLFSSLWVDGSFVAEDATPAHGAEAVRNHRLAATLPDGRVLVVEAGYISIGSVGIAARLDGALVHESHPGRRIAFPERFAKALTDRNQAGQAAYDPGKLARNKVPIAVDIATGILFFVVAKLTDLKTAALVGAAVGLSLVVIQRFVRVDLVGGMMLFGVFMLLLSAGFAIAFDDEEIIKQRSTIIGLIGAGCFLFDGLVLNGRKLGAGVNRYLAFTDVDERRLAIAMGLVAAAMAGGNWVAVKLLSTDAWLFYTTFLDLPLSMGLVIWAMHWARSGRPAVTA</sequence>
<feature type="transmembrane region" description="Helical" evidence="1">
    <location>
        <begin position="171"/>
        <end position="189"/>
    </location>
</feature>
<dbReference type="EMBL" id="BAABBQ010000001">
    <property type="protein sequence ID" value="GAA4009060.1"/>
    <property type="molecule type" value="Genomic_DNA"/>
</dbReference>
<protein>
    <recommendedName>
        <fullName evidence="4">Intracellular septation protein A</fullName>
    </recommendedName>
</protein>
<dbReference type="Proteomes" id="UP001500235">
    <property type="component" value="Unassembled WGS sequence"/>
</dbReference>
<organism evidence="2 3">
    <name type="scientific">Sphingomonas swuensis</name>
    <dbReference type="NCBI Taxonomy" id="977800"/>
    <lineage>
        <taxon>Bacteria</taxon>
        <taxon>Pseudomonadati</taxon>
        <taxon>Pseudomonadota</taxon>
        <taxon>Alphaproteobacteria</taxon>
        <taxon>Sphingomonadales</taxon>
        <taxon>Sphingomonadaceae</taxon>
        <taxon>Sphingomonas</taxon>
    </lineage>
</organism>
<proteinExistence type="predicted"/>
<keyword evidence="1" id="KW-0812">Transmembrane</keyword>
<gene>
    <name evidence="2" type="ORF">GCM10022280_02320</name>
</gene>
<feature type="transmembrane region" description="Helical" evidence="1">
    <location>
        <begin position="196"/>
        <end position="215"/>
    </location>
</feature>
<evidence type="ECO:0000313" key="2">
    <source>
        <dbReference type="EMBL" id="GAA4009060.1"/>
    </source>
</evidence>
<dbReference type="Pfam" id="PF04279">
    <property type="entry name" value="IspA"/>
    <property type="match status" value="1"/>
</dbReference>
<accession>A0ABP7SAA6</accession>
<feature type="transmembrane region" description="Helical" evidence="1">
    <location>
        <begin position="266"/>
        <end position="287"/>
    </location>
</feature>
<keyword evidence="1" id="KW-1133">Transmembrane helix</keyword>
<dbReference type="InterPro" id="IPR006008">
    <property type="entry name" value="YciB"/>
</dbReference>
<dbReference type="RefSeq" id="WP_344705562.1">
    <property type="nucleotide sequence ID" value="NZ_BAABBQ010000001.1"/>
</dbReference>
<comment type="caution">
    <text evidence="2">The sequence shown here is derived from an EMBL/GenBank/DDBJ whole genome shotgun (WGS) entry which is preliminary data.</text>
</comment>
<keyword evidence="3" id="KW-1185">Reference proteome</keyword>
<keyword evidence="1" id="KW-0472">Membrane</keyword>
<name>A0ABP7SAA6_9SPHN</name>
<evidence type="ECO:0000313" key="3">
    <source>
        <dbReference type="Proteomes" id="UP001500235"/>
    </source>
</evidence>
<feature type="transmembrane region" description="Helical" evidence="1">
    <location>
        <begin position="227"/>
        <end position="245"/>
    </location>
</feature>